<comment type="caution">
    <text evidence="3">The sequence shown here is derived from an EMBL/GenBank/DDBJ whole genome shotgun (WGS) entry which is preliminary data.</text>
</comment>
<evidence type="ECO:0000313" key="3">
    <source>
        <dbReference type="EMBL" id="KAK2601179.1"/>
    </source>
</evidence>
<protein>
    <submittedName>
        <fullName evidence="3">Uncharacterized protein</fullName>
    </submittedName>
</protein>
<accession>A0AAD9VZK2</accession>
<keyword evidence="4" id="KW-1185">Reference proteome</keyword>
<sequence>MLRLGRTLPSSTARAMRHASTSGSQADRNTPARQNIRRVVLTGAVALITVVGAITGASLKGDKDAVRQREKVQEMPIAERIAMIDDRRAELLRNKATLERKLDRLQSRMRGDAAAATGGNQQRD</sequence>
<proteinExistence type="predicted"/>
<organism evidence="3 4">
    <name type="scientific">Phomopsis amygdali</name>
    <name type="common">Fusicoccum amygdali</name>
    <dbReference type="NCBI Taxonomy" id="1214568"/>
    <lineage>
        <taxon>Eukaryota</taxon>
        <taxon>Fungi</taxon>
        <taxon>Dikarya</taxon>
        <taxon>Ascomycota</taxon>
        <taxon>Pezizomycotina</taxon>
        <taxon>Sordariomycetes</taxon>
        <taxon>Sordariomycetidae</taxon>
        <taxon>Diaporthales</taxon>
        <taxon>Diaporthaceae</taxon>
        <taxon>Diaporthe</taxon>
    </lineage>
</organism>
<dbReference type="EMBL" id="JAUJFL010000006">
    <property type="protein sequence ID" value="KAK2601179.1"/>
    <property type="molecule type" value="Genomic_DNA"/>
</dbReference>
<name>A0AAD9VZK2_PHOAM</name>
<gene>
    <name evidence="3" type="ORF">N8I77_010647</name>
</gene>
<evidence type="ECO:0000256" key="2">
    <source>
        <dbReference type="SAM" id="Phobius"/>
    </source>
</evidence>
<feature type="transmembrane region" description="Helical" evidence="2">
    <location>
        <begin position="39"/>
        <end position="59"/>
    </location>
</feature>
<dbReference type="AlphaFoldDB" id="A0AAD9VZK2"/>
<evidence type="ECO:0000256" key="1">
    <source>
        <dbReference type="SAM" id="MobiDB-lite"/>
    </source>
</evidence>
<keyword evidence="2" id="KW-0812">Transmembrane</keyword>
<keyword evidence="2" id="KW-0472">Membrane</keyword>
<evidence type="ECO:0000313" key="4">
    <source>
        <dbReference type="Proteomes" id="UP001265746"/>
    </source>
</evidence>
<dbReference type="Proteomes" id="UP001265746">
    <property type="component" value="Unassembled WGS sequence"/>
</dbReference>
<feature type="region of interest" description="Disordered" evidence="1">
    <location>
        <begin position="103"/>
        <end position="124"/>
    </location>
</feature>
<feature type="region of interest" description="Disordered" evidence="1">
    <location>
        <begin position="1"/>
        <end position="35"/>
    </location>
</feature>
<keyword evidence="2" id="KW-1133">Transmembrane helix</keyword>
<feature type="compositionally biased region" description="Polar residues" evidence="1">
    <location>
        <begin position="8"/>
        <end position="33"/>
    </location>
</feature>
<reference evidence="3" key="1">
    <citation type="submission" date="2023-06" db="EMBL/GenBank/DDBJ databases">
        <authorList>
            <person name="Noh H."/>
        </authorList>
    </citation>
    <scope>NUCLEOTIDE SEQUENCE</scope>
    <source>
        <strain evidence="3">DUCC20226</strain>
    </source>
</reference>